<keyword evidence="5" id="KW-1185">Reference proteome</keyword>
<feature type="region of interest" description="Disordered" evidence="2">
    <location>
        <begin position="1"/>
        <end position="24"/>
    </location>
</feature>
<dbReference type="SMART" id="SM00360">
    <property type="entry name" value="RRM"/>
    <property type="match status" value="1"/>
</dbReference>
<dbReference type="InterPro" id="IPR000504">
    <property type="entry name" value="RRM_dom"/>
</dbReference>
<protein>
    <recommendedName>
        <fullName evidence="3">RRM domain-containing protein</fullName>
    </recommendedName>
</protein>
<dbReference type="Gene3D" id="3.30.70.330">
    <property type="match status" value="1"/>
</dbReference>
<proteinExistence type="predicted"/>
<dbReference type="InterPro" id="IPR012677">
    <property type="entry name" value="Nucleotide-bd_a/b_plait_sf"/>
</dbReference>
<sequence length="537" mass="60335">MADRPKDVPGEQTGSSDEVSQILGLYAGQEAPEDEIETVDSSYLEISSLPTHYLQDVADIYQMQMATYHQRQLDEVLAPGECPIGSDAETCFRGHHAVVLIENIPYNITRQEVIQFFGNRARLASGWPVHIIMDRSSGKTNECYVEFATHADAEDTIRRIKALHDSNQGPRMGNRYVDVSISSQAALMKALFPHAKCISWETGRPVVVPDESWPNGFAGFLTDEELFCTARHVREPGRSAHTHKIPQRPYESINSTMWKFPWFATHLYTVHTRNKIHFTLKTMMEHLVQRLRGGGQIVGLDTRLVTELLRAGIECPAFNPRMKYVLAEISDDQAFFGRMSDNWLPYFPFDTLTWLRPNNPNALEFYGMLILNGRVVRIPRGLERRFFGQKHPHPYGDWWFAWDEPVASEKIFSDAINDEKQVLQTLLTTGHGVMTPVRQGLSLAPYNFPRSGYSTMGAPEQQGPAHWPSQGPNPYVVAAPMPAATPAPAPTPLPAPVARRSPGPLGPPAPRGPQSPRGRGNWRGPWRGASSRGHRRF</sequence>
<gene>
    <name evidence="4" type="ORF">PENSUB_185</name>
</gene>
<organism evidence="4 5">
    <name type="scientific">Penicillium subrubescens</name>
    <dbReference type="NCBI Taxonomy" id="1316194"/>
    <lineage>
        <taxon>Eukaryota</taxon>
        <taxon>Fungi</taxon>
        <taxon>Dikarya</taxon>
        <taxon>Ascomycota</taxon>
        <taxon>Pezizomycotina</taxon>
        <taxon>Eurotiomycetes</taxon>
        <taxon>Eurotiomycetidae</taxon>
        <taxon>Eurotiales</taxon>
        <taxon>Aspergillaceae</taxon>
        <taxon>Penicillium</taxon>
    </lineage>
</organism>
<feature type="domain" description="RRM" evidence="3">
    <location>
        <begin position="97"/>
        <end position="184"/>
    </location>
</feature>
<feature type="compositionally biased region" description="Pro residues" evidence="2">
    <location>
        <begin position="483"/>
        <end position="495"/>
    </location>
</feature>
<evidence type="ECO:0000256" key="1">
    <source>
        <dbReference type="PROSITE-ProRule" id="PRU00176"/>
    </source>
</evidence>
<feature type="region of interest" description="Disordered" evidence="2">
    <location>
        <begin position="478"/>
        <end position="537"/>
    </location>
</feature>
<dbReference type="PROSITE" id="PS50102">
    <property type="entry name" value="RRM"/>
    <property type="match status" value="1"/>
</dbReference>
<comment type="caution">
    <text evidence="4">The sequence shown here is derived from an EMBL/GenBank/DDBJ whole genome shotgun (WGS) entry which is preliminary data.</text>
</comment>
<dbReference type="SUPFAM" id="SSF54928">
    <property type="entry name" value="RNA-binding domain, RBD"/>
    <property type="match status" value="1"/>
</dbReference>
<feature type="compositionally biased region" description="Pro residues" evidence="2">
    <location>
        <begin position="504"/>
        <end position="513"/>
    </location>
</feature>
<dbReference type="InterPro" id="IPR035979">
    <property type="entry name" value="RBD_domain_sf"/>
</dbReference>
<evidence type="ECO:0000313" key="5">
    <source>
        <dbReference type="Proteomes" id="UP000186955"/>
    </source>
</evidence>
<dbReference type="STRING" id="1316194.A0A1Q5UNN1"/>
<dbReference type="AlphaFoldDB" id="A0A1Q5UNN1"/>
<dbReference type="GO" id="GO:0003723">
    <property type="term" value="F:RNA binding"/>
    <property type="evidence" value="ECO:0007669"/>
    <property type="project" value="UniProtKB-UniRule"/>
</dbReference>
<dbReference type="CDD" id="cd12254">
    <property type="entry name" value="RRM_hnRNPH_ESRPs_RBM12_like"/>
    <property type="match status" value="1"/>
</dbReference>
<name>A0A1Q5UNN1_9EURO</name>
<dbReference type="Proteomes" id="UP000186955">
    <property type="component" value="Unassembled WGS sequence"/>
</dbReference>
<evidence type="ECO:0000313" key="4">
    <source>
        <dbReference type="EMBL" id="OKP14079.1"/>
    </source>
</evidence>
<keyword evidence="1" id="KW-0694">RNA-binding</keyword>
<reference evidence="4 5" key="1">
    <citation type="submission" date="2016-10" db="EMBL/GenBank/DDBJ databases">
        <title>Genome sequence of the ascomycete fungus Penicillium subrubescens.</title>
        <authorList>
            <person name="De Vries R.P."/>
            <person name="Peng M."/>
            <person name="Dilokpimol A."/>
            <person name="Hilden K."/>
            <person name="Makela M.R."/>
            <person name="Grigoriev I."/>
            <person name="Riley R."/>
            <person name="Granchi Z."/>
        </authorList>
    </citation>
    <scope>NUCLEOTIDE SEQUENCE [LARGE SCALE GENOMIC DNA]</scope>
    <source>
        <strain evidence="4 5">CBS 132785</strain>
    </source>
</reference>
<dbReference type="EMBL" id="MNBE01000119">
    <property type="protein sequence ID" value="OKP14079.1"/>
    <property type="molecule type" value="Genomic_DNA"/>
</dbReference>
<evidence type="ECO:0000259" key="3">
    <source>
        <dbReference type="PROSITE" id="PS50102"/>
    </source>
</evidence>
<evidence type="ECO:0000256" key="2">
    <source>
        <dbReference type="SAM" id="MobiDB-lite"/>
    </source>
</evidence>
<feature type="compositionally biased region" description="Low complexity" evidence="2">
    <location>
        <begin position="514"/>
        <end position="528"/>
    </location>
</feature>
<accession>A0A1Q5UNN1</accession>